<dbReference type="Proteomes" id="UP000269396">
    <property type="component" value="Unassembled WGS sequence"/>
</dbReference>
<name>A0A183Q8M0_9TREM</name>
<proteinExistence type="predicted"/>
<sequence length="169" mass="19549">MISANKVHHKVREQHWISAAPISLIDARKLIPLGSEHNEERSQLKRKLTSSLRNDRERWWVAKAREMEKAAAIGNSTQLFRLVKEIGIRKPTVSEIISEKDGHIIHSQSRRLDRWAEHFRNQFNWPSATLRFPTIFSQPEWQVNVGLPSLYEVEKAMGNLKRGRAAGPD</sequence>
<evidence type="ECO:0000313" key="1">
    <source>
        <dbReference type="EMBL" id="VDP89296.1"/>
    </source>
</evidence>
<feature type="non-terminal residue" evidence="1">
    <location>
        <position position="169"/>
    </location>
</feature>
<protein>
    <submittedName>
        <fullName evidence="1">Uncharacterized protein</fullName>
    </submittedName>
</protein>
<reference evidence="1 2" key="1">
    <citation type="submission" date="2018-11" db="EMBL/GenBank/DDBJ databases">
        <authorList>
            <consortium name="Pathogen Informatics"/>
        </authorList>
    </citation>
    <scope>NUCLEOTIDE SEQUENCE [LARGE SCALE GENOMIC DNA]</scope>
    <source>
        <strain>Denwood</strain>
        <strain evidence="2">Zambia</strain>
    </source>
</reference>
<organism evidence="1 2">
    <name type="scientific">Schistosoma mattheei</name>
    <dbReference type="NCBI Taxonomy" id="31246"/>
    <lineage>
        <taxon>Eukaryota</taxon>
        <taxon>Metazoa</taxon>
        <taxon>Spiralia</taxon>
        <taxon>Lophotrochozoa</taxon>
        <taxon>Platyhelminthes</taxon>
        <taxon>Trematoda</taxon>
        <taxon>Digenea</taxon>
        <taxon>Strigeidida</taxon>
        <taxon>Schistosomatoidea</taxon>
        <taxon>Schistosomatidae</taxon>
        <taxon>Schistosoma</taxon>
    </lineage>
</organism>
<dbReference type="EMBL" id="UZAL01056835">
    <property type="protein sequence ID" value="VDP89296.1"/>
    <property type="molecule type" value="Genomic_DNA"/>
</dbReference>
<dbReference type="STRING" id="31246.A0A183Q8M0"/>
<keyword evidence="2" id="KW-1185">Reference proteome</keyword>
<accession>A0A183Q8M0</accession>
<gene>
    <name evidence="1" type="ORF">SMTD_LOCUS22956</name>
</gene>
<dbReference type="AlphaFoldDB" id="A0A183Q8M0"/>
<evidence type="ECO:0000313" key="2">
    <source>
        <dbReference type="Proteomes" id="UP000269396"/>
    </source>
</evidence>